<feature type="compositionally biased region" description="Basic residues" evidence="2">
    <location>
        <begin position="1"/>
        <end position="11"/>
    </location>
</feature>
<dbReference type="GO" id="GO:0005634">
    <property type="term" value="C:nucleus"/>
    <property type="evidence" value="ECO:0007669"/>
    <property type="project" value="TreeGrafter"/>
</dbReference>
<dbReference type="SMART" id="SM00315">
    <property type="entry name" value="RGS"/>
    <property type="match status" value="1"/>
</dbReference>
<accession>A0A8E6UHU5</accession>
<organism evidence="5">
    <name type="scientific">Doryteuthis pealeii</name>
    <name type="common">Longfin inshore squid</name>
    <name type="synonym">Loligo pealeii</name>
    <dbReference type="NCBI Taxonomy" id="1051067"/>
    <lineage>
        <taxon>Eukaryota</taxon>
        <taxon>Metazoa</taxon>
        <taxon>Spiralia</taxon>
        <taxon>Lophotrochozoa</taxon>
        <taxon>Mollusca</taxon>
        <taxon>Cephalopoda</taxon>
        <taxon>Coleoidea</taxon>
        <taxon>Decapodiformes</taxon>
        <taxon>Myopsida</taxon>
        <taxon>Loliginidae</taxon>
        <taxon>Doryteuthis</taxon>
    </lineage>
</organism>
<feature type="compositionally biased region" description="Basic and acidic residues" evidence="2">
    <location>
        <begin position="108"/>
        <end position="118"/>
    </location>
</feature>
<dbReference type="GO" id="GO:0005886">
    <property type="term" value="C:plasma membrane"/>
    <property type="evidence" value="ECO:0007669"/>
    <property type="project" value="TreeGrafter"/>
</dbReference>
<dbReference type="SMART" id="SM00021">
    <property type="entry name" value="DAX"/>
    <property type="match status" value="1"/>
</dbReference>
<evidence type="ECO:0000256" key="1">
    <source>
        <dbReference type="PROSITE-ProRule" id="PRU00069"/>
    </source>
</evidence>
<dbReference type="Pfam" id="PF08833">
    <property type="entry name" value="Axin_b-cat_bind"/>
    <property type="match status" value="1"/>
</dbReference>
<dbReference type="AlphaFoldDB" id="A0A8E6UHU5"/>
<dbReference type="GO" id="GO:0090090">
    <property type="term" value="P:negative regulation of canonical Wnt signaling pathway"/>
    <property type="evidence" value="ECO:0007669"/>
    <property type="project" value="InterPro"/>
</dbReference>
<dbReference type="GO" id="GO:0019901">
    <property type="term" value="F:protein kinase binding"/>
    <property type="evidence" value="ECO:0007669"/>
    <property type="project" value="TreeGrafter"/>
</dbReference>
<dbReference type="Pfam" id="PF00778">
    <property type="entry name" value="DIX"/>
    <property type="match status" value="1"/>
</dbReference>
<dbReference type="GO" id="GO:0031625">
    <property type="term" value="F:ubiquitin protein ligase binding"/>
    <property type="evidence" value="ECO:0007669"/>
    <property type="project" value="TreeGrafter"/>
</dbReference>
<feature type="compositionally biased region" description="Polar residues" evidence="2">
    <location>
        <begin position="796"/>
        <end position="805"/>
    </location>
</feature>
<feature type="compositionally biased region" description="Polar residues" evidence="2">
    <location>
        <begin position="301"/>
        <end position="312"/>
    </location>
</feature>
<dbReference type="InterPro" id="IPR043581">
    <property type="entry name" value="Axin-like"/>
</dbReference>
<feature type="region of interest" description="Disordered" evidence="2">
    <location>
        <begin position="532"/>
        <end position="611"/>
    </location>
</feature>
<keyword evidence="1" id="KW-0879">Wnt signaling pathway</keyword>
<dbReference type="PANTHER" id="PTHR46102:SF2">
    <property type="entry name" value="AXIN"/>
    <property type="match status" value="1"/>
</dbReference>
<feature type="compositionally biased region" description="Basic and acidic residues" evidence="2">
    <location>
        <begin position="824"/>
        <end position="843"/>
    </location>
</feature>
<dbReference type="PROSITE" id="PS50841">
    <property type="entry name" value="DIX"/>
    <property type="match status" value="1"/>
</dbReference>
<dbReference type="GO" id="GO:0030877">
    <property type="term" value="C:beta-catenin destruction complex"/>
    <property type="evidence" value="ECO:0007669"/>
    <property type="project" value="TreeGrafter"/>
</dbReference>
<evidence type="ECO:0000313" key="5">
    <source>
        <dbReference type="EMBL" id="QVQ68745.1"/>
    </source>
</evidence>
<feature type="compositionally biased region" description="Basic and acidic residues" evidence="2">
    <location>
        <begin position="600"/>
        <end position="611"/>
    </location>
</feature>
<dbReference type="PANTHER" id="PTHR46102">
    <property type="entry name" value="AXIN"/>
    <property type="match status" value="1"/>
</dbReference>
<name>A0A8E6UHU5_DORPE</name>
<feature type="region of interest" description="Disordered" evidence="2">
    <location>
        <begin position="108"/>
        <end position="133"/>
    </location>
</feature>
<dbReference type="GO" id="GO:0032436">
    <property type="term" value="P:positive regulation of proteasomal ubiquitin-dependent protein catabolic process"/>
    <property type="evidence" value="ECO:0007669"/>
    <property type="project" value="TreeGrafter"/>
</dbReference>
<feature type="compositionally biased region" description="Polar residues" evidence="2">
    <location>
        <begin position="747"/>
        <end position="763"/>
    </location>
</feature>
<feature type="region of interest" description="Disordered" evidence="2">
    <location>
        <begin position="1"/>
        <end position="44"/>
    </location>
</feature>
<protein>
    <submittedName>
        <fullName evidence="5">Axin</fullName>
    </submittedName>
</protein>
<feature type="domain" description="DIX" evidence="4">
    <location>
        <begin position="927"/>
        <end position="1010"/>
    </location>
</feature>
<dbReference type="Pfam" id="PF00615">
    <property type="entry name" value="RGS"/>
    <property type="match status" value="1"/>
</dbReference>
<dbReference type="InterPro" id="IPR014936">
    <property type="entry name" value="Axin_b-cat-bd"/>
</dbReference>
<feature type="region of interest" description="Disordered" evidence="2">
    <location>
        <begin position="267"/>
        <end position="331"/>
    </location>
</feature>
<dbReference type="GO" id="GO:0016055">
    <property type="term" value="P:Wnt signaling pathway"/>
    <property type="evidence" value="ECO:0007669"/>
    <property type="project" value="UniProtKB-KW"/>
</dbReference>
<feature type="compositionally biased region" description="Low complexity" evidence="2">
    <location>
        <begin position="267"/>
        <end position="289"/>
    </location>
</feature>
<evidence type="ECO:0000259" key="4">
    <source>
        <dbReference type="PROSITE" id="PS50841"/>
    </source>
</evidence>
<dbReference type="InterPro" id="IPR016137">
    <property type="entry name" value="RGS"/>
</dbReference>
<gene>
    <name evidence="5" type="primary">Axn</name>
</gene>
<evidence type="ECO:0000256" key="2">
    <source>
        <dbReference type="SAM" id="MobiDB-lite"/>
    </source>
</evidence>
<feature type="region of interest" description="Disordered" evidence="2">
    <location>
        <begin position="888"/>
        <end position="925"/>
    </location>
</feature>
<dbReference type="PROSITE" id="PS50132">
    <property type="entry name" value="RGS"/>
    <property type="match status" value="1"/>
</dbReference>
<dbReference type="GO" id="GO:0048468">
    <property type="term" value="P:cell development"/>
    <property type="evidence" value="ECO:0007669"/>
    <property type="project" value="TreeGrafter"/>
</dbReference>
<dbReference type="EMBL" id="MZ020516">
    <property type="protein sequence ID" value="QVQ68745.1"/>
    <property type="molecule type" value="mRNA"/>
</dbReference>
<feature type="region of interest" description="Disordered" evidence="2">
    <location>
        <begin position="729"/>
        <end position="851"/>
    </location>
</feature>
<dbReference type="InterPro" id="IPR001158">
    <property type="entry name" value="DIX"/>
</dbReference>
<evidence type="ECO:0000259" key="3">
    <source>
        <dbReference type="PROSITE" id="PS50132"/>
    </source>
</evidence>
<reference evidence="5" key="1">
    <citation type="submission" date="2021-01" db="EMBL/GenBank/DDBJ databases">
        <title>Co-option of the Limb Patterning Program in Cephalopod Lens Development.</title>
        <authorList>
            <person name="McCulloch K.J."/>
            <person name="Neal S."/>
            <person name="Napoli F."/>
            <person name="Daly C."/>
            <person name="Coleman J."/>
            <person name="Koenig K.M."/>
        </authorList>
    </citation>
    <scope>NUCLEOTIDE SEQUENCE</scope>
</reference>
<proteinExistence type="evidence at transcript level"/>
<dbReference type="GO" id="GO:0008013">
    <property type="term" value="F:beta-catenin binding"/>
    <property type="evidence" value="ECO:0007669"/>
    <property type="project" value="TreeGrafter"/>
</dbReference>
<feature type="domain" description="RGS" evidence="3">
    <location>
        <begin position="146"/>
        <end position="265"/>
    </location>
</feature>
<dbReference type="GO" id="GO:0060090">
    <property type="term" value="F:molecular adaptor activity"/>
    <property type="evidence" value="ECO:0007669"/>
    <property type="project" value="TreeGrafter"/>
</dbReference>
<sequence>MRRRRMNKRGLKTLSEKFDENLPRPPVPGEENETVRSSSCTSCKTPSPCCTATCTSCPCKDNACVSSSVAPASSRAASLASGSLPHSLPPPLHVGHHRSHHRLNEAVRSGRADSKEMDAPEGSAVNTPPYTETDATTPPYLKWAENLDYLLIDSDGVSLFQTFLAQEHGAATTLEFWFACQGLKNRARSAEEIPHLIKVIHKKFLRGDSIPFISLETKKELTERLKKSVTLDQSVFDSAQEEVLNYIRNNTYPLFLKSDLYVQYVQQGGKSPKGSSNSSSGSNSVRPVSVPLPTLPEDQELNTNTVSQSHSVITGPLVKPPSSCRYSRPESSWRTETIAGSLHSKQSKKSYGHYVDRNVSNYPHHISYAPVSAQDSELHSLSSEATTDDTVSVTDSSLDGIPIHSKSSYKYHHRALQKRAEQNQESKDTAIHQQFIPRTERAPKDSNIAEVDAKKFASMLIDRLEKIQLEQEREEKLRESIRCISESEESEDKNVSVTSASSKLNPLIPLMPIDDELADSILEEHCSRIWESSAQQTPCRSPGRHSPKSKSPDRLHCKALAAPGVSSIQVPPGSLAKVHSGHKKKDKDLHSMWSCDSGVGEEKSTGGHHSQESTHKFFYHHYYHHHHHSPHDGKSRQQIELEARKYGMMCYVGEPVSRNHPDYHKELDRGRSHIRKSNVRKHSDASSNIDSGISTIYEKDPLPTIPNLSAQTSEKVLQWIMASDRYTSSASHADSDKSSSHKRSHTYKTPVSVTASPQLQKQGMSKKPSILNRSASAERGAITPFPWLAGSGGSGNNQVMPSQPIVQDPSMPLLTPPNPTTQLEEAKRRLENNEGKRRPEEQQARPLPVKSKSFIGVPCREKRVSSSQAGAAAAGMGACQMRTLPTTKTVPSDLDLSGDNIMGHSEGRKSSKRPSGSSTVPATPGGPEETVIGYFFCGEPIPYRHTVPGKVVTLAQFKKLITRIGSYRYFFKKASSEFENLGVVFDEIVEDSAILPLWEGKVVAKVEKKE</sequence>
<feature type="compositionally biased region" description="Polar residues" evidence="2">
    <location>
        <begin position="124"/>
        <end position="133"/>
    </location>
</feature>